<dbReference type="RefSeq" id="WP_135795416.1">
    <property type="nucleotide sequence ID" value="NZ_CP032096.1"/>
</dbReference>
<evidence type="ECO:0000313" key="5">
    <source>
        <dbReference type="Proteomes" id="UP000296201"/>
    </source>
</evidence>
<name>A0A4P7NYL9_9GAMM</name>
<sequence length="397" mass="45288">MQRLTPYLPSSEHAQTPALYKQADDLVMACAGLSAGLHVNILSEIKRITFLVNNYYSNQIESEGTHPVDIYKAMINDFSQQDAEKSKQHLALAYGEAQEFVYASSHDFSCLQNILEVHSVFYGSKHILDEHRVVLDAQGAKHPIYPGQIRQTQVEVGQHLAPPAEDLEGLFRVFNQHYRFMPNDLMYQKIIKTFAAHHRFMFIHPFLDGNGRTGRLMTDGMLNQVFPETYGLWSLSRGLARHNPDYKKWLARADQIRQGTLDGRGQRTETGLIEFIRFMILMATDQVSYMAAMLKLPELHERLKQFVMLSQNASQFGLTVPVDMLKLIPTLLVDGEIRKADLPALLGCSERKARTIAKRLVEVGLLYDESKFAPLKLRLPERALPYIFPNLVPFLDE</sequence>
<protein>
    <submittedName>
        <fullName evidence="4">Fic family protein</fullName>
    </submittedName>
</protein>
<evidence type="ECO:0000256" key="2">
    <source>
        <dbReference type="PIRSR" id="PIRSR640198-2"/>
    </source>
</evidence>
<evidence type="ECO:0000313" key="4">
    <source>
        <dbReference type="EMBL" id="QBZ82738.1"/>
    </source>
</evidence>
<accession>A0A4P7NYL9</accession>
<feature type="binding site" evidence="2">
    <location>
        <begin position="208"/>
        <end position="215"/>
    </location>
    <ligand>
        <name>ATP</name>
        <dbReference type="ChEBI" id="CHEBI:30616"/>
    </ligand>
</feature>
<dbReference type="InterPro" id="IPR040198">
    <property type="entry name" value="Fido_containing"/>
</dbReference>
<keyword evidence="5" id="KW-1185">Reference proteome</keyword>
<dbReference type="InterPro" id="IPR003812">
    <property type="entry name" value="Fido"/>
</dbReference>
<dbReference type="AlphaFoldDB" id="A0A4P7NYL9"/>
<organism evidence="4 5">
    <name type="scientific">Hydrogenovibrio crunogenus</name>
    <dbReference type="NCBI Taxonomy" id="39765"/>
    <lineage>
        <taxon>Bacteria</taxon>
        <taxon>Pseudomonadati</taxon>
        <taxon>Pseudomonadota</taxon>
        <taxon>Gammaproteobacteria</taxon>
        <taxon>Thiotrichales</taxon>
        <taxon>Piscirickettsiaceae</taxon>
        <taxon>Hydrogenovibrio</taxon>
    </lineage>
</organism>
<dbReference type="PANTHER" id="PTHR13504">
    <property type="entry name" value="FIDO DOMAIN-CONTAINING PROTEIN DDB_G0283145"/>
    <property type="match status" value="1"/>
</dbReference>
<proteinExistence type="predicted"/>
<feature type="binding site" evidence="2">
    <location>
        <begin position="156"/>
        <end position="159"/>
    </location>
    <ligand>
        <name>ATP</name>
        <dbReference type="ChEBI" id="CHEBI:30616"/>
    </ligand>
</feature>
<reference evidence="4 5" key="1">
    <citation type="submission" date="2018-08" db="EMBL/GenBank/DDBJ databases">
        <title>Horizontal acquisition of hydrogen conversion ability and other habitat adaptations in Hydrogenovibrio crunogenus strains.</title>
        <authorList>
            <person name="Gonnella G."/>
            <person name="Adam N."/>
            <person name="Perner M."/>
        </authorList>
    </citation>
    <scope>NUCLEOTIDE SEQUENCE [LARGE SCALE GENOMIC DNA]</scope>
    <source>
        <strain evidence="4 5">SP-41</strain>
    </source>
</reference>
<dbReference type="OrthoDB" id="9807853at2"/>
<dbReference type="GO" id="GO:0005524">
    <property type="term" value="F:ATP binding"/>
    <property type="evidence" value="ECO:0007669"/>
    <property type="project" value="UniProtKB-KW"/>
</dbReference>
<gene>
    <name evidence="4" type="ORF">GHNINEIG_00774</name>
</gene>
<dbReference type="PANTHER" id="PTHR13504:SF38">
    <property type="entry name" value="FIDO DOMAIN-CONTAINING PROTEIN"/>
    <property type="match status" value="1"/>
</dbReference>
<keyword evidence="2" id="KW-0547">Nucleotide-binding</keyword>
<dbReference type="EMBL" id="CP032096">
    <property type="protein sequence ID" value="QBZ82738.1"/>
    <property type="molecule type" value="Genomic_DNA"/>
</dbReference>
<feature type="active site" evidence="1">
    <location>
        <position position="204"/>
    </location>
</feature>
<dbReference type="Gene3D" id="1.10.3290.10">
    <property type="entry name" value="Fido-like domain"/>
    <property type="match status" value="1"/>
</dbReference>
<evidence type="ECO:0000259" key="3">
    <source>
        <dbReference type="PROSITE" id="PS51459"/>
    </source>
</evidence>
<dbReference type="PROSITE" id="PS51459">
    <property type="entry name" value="FIDO"/>
    <property type="match status" value="1"/>
</dbReference>
<keyword evidence="2" id="KW-0067">ATP-binding</keyword>
<dbReference type="Pfam" id="PF02661">
    <property type="entry name" value="Fic"/>
    <property type="match status" value="1"/>
</dbReference>
<dbReference type="SUPFAM" id="SSF140931">
    <property type="entry name" value="Fic-like"/>
    <property type="match status" value="1"/>
</dbReference>
<dbReference type="InterPro" id="IPR036597">
    <property type="entry name" value="Fido-like_dom_sf"/>
</dbReference>
<dbReference type="Proteomes" id="UP000296201">
    <property type="component" value="Chromosome"/>
</dbReference>
<feature type="domain" description="Fido" evidence="3">
    <location>
        <begin position="122"/>
        <end position="278"/>
    </location>
</feature>
<evidence type="ECO:0000256" key="1">
    <source>
        <dbReference type="PIRSR" id="PIRSR640198-1"/>
    </source>
</evidence>